<evidence type="ECO:0000313" key="1">
    <source>
        <dbReference type="EMBL" id="MCF4102062.1"/>
    </source>
</evidence>
<organism evidence="1 2">
    <name type="scientific">Gillisia lutea</name>
    <dbReference type="NCBI Taxonomy" id="2909668"/>
    <lineage>
        <taxon>Bacteria</taxon>
        <taxon>Pseudomonadati</taxon>
        <taxon>Bacteroidota</taxon>
        <taxon>Flavobacteriia</taxon>
        <taxon>Flavobacteriales</taxon>
        <taxon>Flavobacteriaceae</taxon>
        <taxon>Gillisia</taxon>
    </lineage>
</organism>
<dbReference type="Proteomes" id="UP001179363">
    <property type="component" value="Unassembled WGS sequence"/>
</dbReference>
<dbReference type="EMBL" id="JAKGTH010000009">
    <property type="protein sequence ID" value="MCF4102062.1"/>
    <property type="molecule type" value="Genomic_DNA"/>
</dbReference>
<gene>
    <name evidence="1" type="ORF">L1I30_10320</name>
</gene>
<name>A0ABS9EGR9_9FLAO</name>
<accession>A0ABS9EGR9</accession>
<proteinExistence type="predicted"/>
<keyword evidence="2" id="KW-1185">Reference proteome</keyword>
<sequence length="137" mass="15938">MNHLETTDFINLPVYKKALELFKVSRAIACSISDNKNVWEMNLSGNYHQQYAGDLMSDTLRLAPSLAILQNASNPTIRLKRAKNIRRAINNIALKCRKLEFSGIKEKEFISLLKAEIHQFDHLFSEWVHHLQFRKDN</sequence>
<dbReference type="RefSeq" id="WP_236134211.1">
    <property type="nucleotide sequence ID" value="NZ_JAKGTH010000009.1"/>
</dbReference>
<evidence type="ECO:0008006" key="3">
    <source>
        <dbReference type="Google" id="ProtNLM"/>
    </source>
</evidence>
<evidence type="ECO:0000313" key="2">
    <source>
        <dbReference type="Proteomes" id="UP001179363"/>
    </source>
</evidence>
<reference evidence="1" key="1">
    <citation type="submission" date="2022-01" db="EMBL/GenBank/DDBJ databases">
        <title>Gillisia lutea sp. nov., isolated from marine plastic residues from the Malvarosa beach (Valencia, Spain).</title>
        <authorList>
            <person name="Vidal-Verdu A."/>
            <person name="Molina-Menor E."/>
            <person name="Satari L."/>
            <person name="Pascual J."/>
            <person name="Pereto J."/>
            <person name="Porcar M."/>
        </authorList>
    </citation>
    <scope>NUCLEOTIDE SEQUENCE</scope>
    <source>
        <strain evidence="1">M10.2A</strain>
    </source>
</reference>
<comment type="caution">
    <text evidence="1">The sequence shown here is derived from an EMBL/GenBank/DDBJ whole genome shotgun (WGS) entry which is preliminary data.</text>
</comment>
<protein>
    <recommendedName>
        <fullName evidence="3">Four helix bundle protein</fullName>
    </recommendedName>
</protein>